<dbReference type="AlphaFoldDB" id="A0A059BLG9"/>
<dbReference type="InParanoid" id="A0A059BLG9"/>
<reference evidence="2" key="1">
    <citation type="submission" date="2013-07" db="EMBL/GenBank/DDBJ databases">
        <title>The genome of Eucalyptus grandis.</title>
        <authorList>
            <person name="Schmutz J."/>
            <person name="Hayes R."/>
            <person name="Myburg A."/>
            <person name="Tuskan G."/>
            <person name="Grattapaglia D."/>
            <person name="Rokhsar D.S."/>
        </authorList>
    </citation>
    <scope>NUCLEOTIDE SEQUENCE</scope>
    <source>
        <tissue evidence="2">Leaf extractions</tissue>
    </source>
</reference>
<name>A0A059BLG9_EUCGR</name>
<feature type="region of interest" description="Disordered" evidence="1">
    <location>
        <begin position="1"/>
        <end position="82"/>
    </location>
</feature>
<sequence>MARSGTAGAPGAGVADRAGPALGGSASAEAPGSRAQGFGGSVESRERVKGSVGPRLLGDGRCSVGRSGGSQRASAGRRLRSR</sequence>
<dbReference type="Gramene" id="KCW66918">
    <property type="protein sequence ID" value="KCW66918"/>
    <property type="gene ID" value="EUGRSUZ_F00661"/>
</dbReference>
<dbReference type="EMBL" id="KK198758">
    <property type="protein sequence ID" value="KCW66918.1"/>
    <property type="molecule type" value="Genomic_DNA"/>
</dbReference>
<gene>
    <name evidence="2" type="ORF">EUGRSUZ_F00661</name>
</gene>
<organism evidence="2">
    <name type="scientific">Eucalyptus grandis</name>
    <name type="common">Flooded gum</name>
    <dbReference type="NCBI Taxonomy" id="71139"/>
    <lineage>
        <taxon>Eukaryota</taxon>
        <taxon>Viridiplantae</taxon>
        <taxon>Streptophyta</taxon>
        <taxon>Embryophyta</taxon>
        <taxon>Tracheophyta</taxon>
        <taxon>Spermatophyta</taxon>
        <taxon>Magnoliopsida</taxon>
        <taxon>eudicotyledons</taxon>
        <taxon>Gunneridae</taxon>
        <taxon>Pentapetalae</taxon>
        <taxon>rosids</taxon>
        <taxon>malvids</taxon>
        <taxon>Myrtales</taxon>
        <taxon>Myrtaceae</taxon>
        <taxon>Myrtoideae</taxon>
        <taxon>Eucalypteae</taxon>
        <taxon>Eucalyptus</taxon>
    </lineage>
</organism>
<evidence type="ECO:0000256" key="1">
    <source>
        <dbReference type="SAM" id="MobiDB-lite"/>
    </source>
</evidence>
<protein>
    <submittedName>
        <fullName evidence="2">Uncharacterized protein</fullName>
    </submittedName>
</protein>
<evidence type="ECO:0000313" key="2">
    <source>
        <dbReference type="EMBL" id="KCW66918.1"/>
    </source>
</evidence>
<accession>A0A059BLG9</accession>
<proteinExistence type="predicted"/>